<comment type="similarity">
    <text evidence="2">Belongs to the TonB family.</text>
</comment>
<dbReference type="Pfam" id="PF03544">
    <property type="entry name" value="TonB_C"/>
    <property type="match status" value="1"/>
</dbReference>
<comment type="subcellular location">
    <subcellularLocation>
        <location evidence="1">Cell inner membrane</location>
        <topology evidence="1">Single-pass membrane protein</topology>
        <orientation evidence="1">Periplasmic side</orientation>
    </subcellularLocation>
</comment>
<dbReference type="PANTHER" id="PTHR33446">
    <property type="entry name" value="PROTEIN TONB-RELATED"/>
    <property type="match status" value="1"/>
</dbReference>
<evidence type="ECO:0000256" key="8">
    <source>
        <dbReference type="ARBA" id="ARBA00022989"/>
    </source>
</evidence>
<dbReference type="GO" id="GO:0031992">
    <property type="term" value="F:energy transducer activity"/>
    <property type="evidence" value="ECO:0007669"/>
    <property type="project" value="TreeGrafter"/>
</dbReference>
<dbReference type="PANTHER" id="PTHR33446:SF2">
    <property type="entry name" value="PROTEIN TONB"/>
    <property type="match status" value="1"/>
</dbReference>
<dbReference type="InterPro" id="IPR006260">
    <property type="entry name" value="TonB/TolA_C"/>
</dbReference>
<evidence type="ECO:0000256" key="5">
    <source>
        <dbReference type="ARBA" id="ARBA00022519"/>
    </source>
</evidence>
<keyword evidence="6 10" id="KW-0812">Transmembrane</keyword>
<evidence type="ECO:0000256" key="4">
    <source>
        <dbReference type="ARBA" id="ARBA00022475"/>
    </source>
</evidence>
<evidence type="ECO:0000256" key="6">
    <source>
        <dbReference type="ARBA" id="ARBA00022692"/>
    </source>
</evidence>
<evidence type="ECO:0000256" key="9">
    <source>
        <dbReference type="ARBA" id="ARBA00023136"/>
    </source>
</evidence>
<dbReference type="AlphaFoldDB" id="A0A3N4MJ92"/>
<evidence type="ECO:0000256" key="7">
    <source>
        <dbReference type="ARBA" id="ARBA00022927"/>
    </source>
</evidence>
<dbReference type="NCBIfam" id="TIGR01352">
    <property type="entry name" value="tonB_Cterm"/>
    <property type="match status" value="1"/>
</dbReference>
<keyword evidence="13" id="KW-1185">Reference proteome</keyword>
<feature type="domain" description="TonB C-terminal" evidence="11">
    <location>
        <begin position="33"/>
        <end position="125"/>
    </location>
</feature>
<dbReference type="RefSeq" id="WP_123805097.1">
    <property type="nucleotide sequence ID" value="NZ_RPFL01000078.1"/>
</dbReference>
<comment type="caution">
    <text evidence="12">The sequence shown here is derived from an EMBL/GenBank/DDBJ whole genome shotgun (WGS) entry which is preliminary data.</text>
</comment>
<keyword evidence="8 10" id="KW-1133">Transmembrane helix</keyword>
<protein>
    <submittedName>
        <fullName evidence="12">Energy transducer TonB</fullName>
    </submittedName>
</protein>
<name>A0A3N4MJ92_9NEIS</name>
<keyword evidence="5" id="KW-0997">Cell inner membrane</keyword>
<feature type="transmembrane region" description="Helical" evidence="10">
    <location>
        <begin position="6"/>
        <end position="22"/>
    </location>
</feature>
<sequence length="125" mass="14116">MKCDRIILLIIIAGLVGYILNIKSEIKKQDHELINTKVRALYIKEARYPEIAMENEVEGTVRIKATIDNFGYPKEVEIAESSGNFSLDIAAKKALKSSIFIPEIQNGKIKETVITMPYRFDLDGV</sequence>
<evidence type="ECO:0000256" key="2">
    <source>
        <dbReference type="ARBA" id="ARBA00006555"/>
    </source>
</evidence>
<dbReference type="GO" id="GO:0055085">
    <property type="term" value="P:transmembrane transport"/>
    <property type="evidence" value="ECO:0007669"/>
    <property type="project" value="InterPro"/>
</dbReference>
<reference evidence="12 13" key="1">
    <citation type="submission" date="2018-11" db="EMBL/GenBank/DDBJ databases">
        <title>Neisseria weixii sp. nov. isolated from the rectal contents of plateau pika (Ochotona cruzoniae).</title>
        <authorList>
            <person name="Zhang G."/>
        </authorList>
    </citation>
    <scope>NUCLEOTIDE SEQUENCE [LARGE SCALE GENOMIC DNA]</scope>
    <source>
        <strain evidence="12 13">10009</strain>
    </source>
</reference>
<evidence type="ECO:0000313" key="13">
    <source>
        <dbReference type="Proteomes" id="UP000272412"/>
    </source>
</evidence>
<keyword evidence="4" id="KW-1003">Cell membrane</keyword>
<evidence type="ECO:0000256" key="3">
    <source>
        <dbReference type="ARBA" id="ARBA00022448"/>
    </source>
</evidence>
<accession>A0A3N4MJ92</accession>
<dbReference type="InterPro" id="IPR051045">
    <property type="entry name" value="TonB-dependent_transducer"/>
</dbReference>
<keyword evidence="7" id="KW-0653">Protein transport</keyword>
<dbReference type="InterPro" id="IPR037682">
    <property type="entry name" value="TonB_C"/>
</dbReference>
<organism evidence="12 13">
    <name type="scientific">Neisseria weixii</name>
    <dbReference type="NCBI Taxonomy" id="1853276"/>
    <lineage>
        <taxon>Bacteria</taxon>
        <taxon>Pseudomonadati</taxon>
        <taxon>Pseudomonadota</taxon>
        <taxon>Betaproteobacteria</taxon>
        <taxon>Neisseriales</taxon>
        <taxon>Neisseriaceae</taxon>
        <taxon>Neisseria</taxon>
    </lineage>
</organism>
<dbReference type="PROSITE" id="PS52015">
    <property type="entry name" value="TONB_CTD"/>
    <property type="match status" value="1"/>
</dbReference>
<dbReference type="GO" id="GO:0098797">
    <property type="term" value="C:plasma membrane protein complex"/>
    <property type="evidence" value="ECO:0007669"/>
    <property type="project" value="TreeGrafter"/>
</dbReference>
<evidence type="ECO:0000256" key="10">
    <source>
        <dbReference type="SAM" id="Phobius"/>
    </source>
</evidence>
<proteinExistence type="inferred from homology"/>
<dbReference type="Gene3D" id="3.30.1150.10">
    <property type="match status" value="1"/>
</dbReference>
<gene>
    <name evidence="12" type="ORF">EGK74_13430</name>
</gene>
<evidence type="ECO:0000259" key="11">
    <source>
        <dbReference type="PROSITE" id="PS52015"/>
    </source>
</evidence>
<evidence type="ECO:0000313" key="12">
    <source>
        <dbReference type="EMBL" id="RPD83115.1"/>
    </source>
</evidence>
<dbReference type="SUPFAM" id="SSF74653">
    <property type="entry name" value="TolA/TonB C-terminal domain"/>
    <property type="match status" value="1"/>
</dbReference>
<dbReference type="EMBL" id="RPFL01000078">
    <property type="protein sequence ID" value="RPD83115.1"/>
    <property type="molecule type" value="Genomic_DNA"/>
</dbReference>
<dbReference type="Proteomes" id="UP000272412">
    <property type="component" value="Unassembled WGS sequence"/>
</dbReference>
<dbReference type="GO" id="GO:0015031">
    <property type="term" value="P:protein transport"/>
    <property type="evidence" value="ECO:0007669"/>
    <property type="project" value="UniProtKB-KW"/>
</dbReference>
<evidence type="ECO:0000256" key="1">
    <source>
        <dbReference type="ARBA" id="ARBA00004383"/>
    </source>
</evidence>
<keyword evidence="3" id="KW-0813">Transport</keyword>
<keyword evidence="9 10" id="KW-0472">Membrane</keyword>